<evidence type="ECO:0000313" key="1">
    <source>
        <dbReference type="EMBL" id="CAJ2677891.1"/>
    </source>
</evidence>
<comment type="caution">
    <text evidence="1">The sequence shown here is derived from an EMBL/GenBank/DDBJ whole genome shotgun (WGS) entry which is preliminary data.</text>
</comment>
<proteinExistence type="predicted"/>
<reference evidence="1" key="1">
    <citation type="submission" date="2023-10" db="EMBL/GenBank/DDBJ databases">
        <authorList>
            <person name="Rodriguez Cubillos JULIANA M."/>
            <person name="De Vega J."/>
        </authorList>
    </citation>
    <scope>NUCLEOTIDE SEQUENCE</scope>
</reference>
<dbReference type="EMBL" id="CASHSV030000823">
    <property type="protein sequence ID" value="CAJ2677891.1"/>
    <property type="molecule type" value="Genomic_DNA"/>
</dbReference>
<evidence type="ECO:0000313" key="2">
    <source>
        <dbReference type="Proteomes" id="UP001177021"/>
    </source>
</evidence>
<name>A0ACB0M971_TRIPR</name>
<sequence length="448" mass="49611">MAESPFPTPYYSTVPSPTPYYPSYHPTTPYYPYSTNTTSHTISSPFLNPYVSHAVVSDPYGYQHTTTVSTPSPFYSTNTPIIPPPTPTPSPNPYISSPSPQTLPPSRLETKLSNFDGSEDAYWWIICSEKSFNNRNHSLSDAEKIIESILALRGAALTWWFSWFPTHRRPCWDSFTCGLLRQFKPEWIPILPIDGEEDKELNQTEAEEPVTTIILPETKSKNEMPEETQQAKIEQSISIIPTVGAKQDATIQEPPPKPLESSNLRQKNGVAAVEEKTKFAKLEPPSKQLLKSLETNISPASKPPSKLPEPSDQKFPSDTFSVPPPASRPPSKPPDSSSSFLISQPHLRTPPCFSKSPLINSLPRPPENLSSLISASPPPPPPAKPPDLLVLLQIFSRGFSGTINSLGDKLHLSLCHLSPTKQILPIQNCHMSKLFCLLAQQPTNTDVM</sequence>
<gene>
    <name evidence="1" type="ORF">MILVUS5_LOCUS40296</name>
</gene>
<dbReference type="Proteomes" id="UP001177021">
    <property type="component" value="Unassembled WGS sequence"/>
</dbReference>
<keyword evidence="2" id="KW-1185">Reference proteome</keyword>
<protein>
    <submittedName>
        <fullName evidence="1">Uncharacterized protein</fullName>
    </submittedName>
</protein>
<accession>A0ACB0M971</accession>
<organism evidence="1 2">
    <name type="scientific">Trifolium pratense</name>
    <name type="common">Red clover</name>
    <dbReference type="NCBI Taxonomy" id="57577"/>
    <lineage>
        <taxon>Eukaryota</taxon>
        <taxon>Viridiplantae</taxon>
        <taxon>Streptophyta</taxon>
        <taxon>Embryophyta</taxon>
        <taxon>Tracheophyta</taxon>
        <taxon>Spermatophyta</taxon>
        <taxon>Magnoliopsida</taxon>
        <taxon>eudicotyledons</taxon>
        <taxon>Gunneridae</taxon>
        <taxon>Pentapetalae</taxon>
        <taxon>rosids</taxon>
        <taxon>fabids</taxon>
        <taxon>Fabales</taxon>
        <taxon>Fabaceae</taxon>
        <taxon>Papilionoideae</taxon>
        <taxon>50 kb inversion clade</taxon>
        <taxon>NPAAA clade</taxon>
        <taxon>Hologalegina</taxon>
        <taxon>IRL clade</taxon>
        <taxon>Trifolieae</taxon>
        <taxon>Trifolium</taxon>
    </lineage>
</organism>